<sequence length="200" mass="22994">MNIEECSLLPSGAEDSDELRIIYKSCPITSTNQPLQVSFVPYKMANTVEDYGDQIFSSALRSRLNRSGWQPDPSWRHFRSGFFNMSLLLWNNRSQSVAREKRSSRDGAGRIRFVLEELKVKCIFRICKNPYWCEWPMPCIHNDSSLVPTSWIESVPADSDDVESLEPKNNKFLMRIAAITIARPARPEEIIDQNPHAQSK</sequence>
<protein>
    <submittedName>
        <fullName evidence="1">Uncharacterized protein</fullName>
    </submittedName>
</protein>
<proteinExistence type="predicted"/>
<dbReference type="Proteomes" id="UP001626550">
    <property type="component" value="Unassembled WGS sequence"/>
</dbReference>
<evidence type="ECO:0000313" key="1">
    <source>
        <dbReference type="EMBL" id="KAL3316257.1"/>
    </source>
</evidence>
<name>A0ABD2QAI5_9PLAT</name>
<reference evidence="1 2" key="1">
    <citation type="submission" date="2024-11" db="EMBL/GenBank/DDBJ databases">
        <title>Adaptive evolution of stress response genes in parasites aligns with host niche diversity.</title>
        <authorList>
            <person name="Hahn C."/>
            <person name="Resl P."/>
        </authorList>
    </citation>
    <scope>NUCLEOTIDE SEQUENCE [LARGE SCALE GENOMIC DNA]</scope>
    <source>
        <strain evidence="1">EGGRZ-B1_66</strain>
        <tissue evidence="1">Body</tissue>
    </source>
</reference>
<gene>
    <name evidence="1" type="ORF">Ciccas_005103</name>
</gene>
<accession>A0ABD2QAI5</accession>
<dbReference type="EMBL" id="JBJKFK010000573">
    <property type="protein sequence ID" value="KAL3316257.1"/>
    <property type="molecule type" value="Genomic_DNA"/>
</dbReference>
<evidence type="ECO:0000313" key="2">
    <source>
        <dbReference type="Proteomes" id="UP001626550"/>
    </source>
</evidence>
<organism evidence="1 2">
    <name type="scientific">Cichlidogyrus casuarinus</name>
    <dbReference type="NCBI Taxonomy" id="1844966"/>
    <lineage>
        <taxon>Eukaryota</taxon>
        <taxon>Metazoa</taxon>
        <taxon>Spiralia</taxon>
        <taxon>Lophotrochozoa</taxon>
        <taxon>Platyhelminthes</taxon>
        <taxon>Monogenea</taxon>
        <taxon>Monopisthocotylea</taxon>
        <taxon>Dactylogyridea</taxon>
        <taxon>Ancyrocephalidae</taxon>
        <taxon>Cichlidogyrus</taxon>
    </lineage>
</organism>
<comment type="caution">
    <text evidence="1">The sequence shown here is derived from an EMBL/GenBank/DDBJ whole genome shotgun (WGS) entry which is preliminary data.</text>
</comment>
<keyword evidence="2" id="KW-1185">Reference proteome</keyword>
<dbReference type="AlphaFoldDB" id="A0ABD2QAI5"/>